<evidence type="ECO:0000313" key="1">
    <source>
        <dbReference type="EMBL" id="KAL0937796.1"/>
    </source>
</evidence>
<keyword evidence="2" id="KW-1185">Reference proteome</keyword>
<name>A0ACC3Z121_COLTU</name>
<sequence>MTMVNVAIAGGTGAVGRTLIEVLASQTKHQAIILTRKAPDTDEKPLAPTYQVDYTDVDALTSFLEEQNIHTVISAFGIDGTSLATSQLNLIKAADRSPATKRFIPSSFAMRYPEDGVKILPPLEHYFTSLAALSSTTSLEWAVVLNGTFLEYFAPPALKSHHPPHSVIVLDMEHNAAAIPGDGNTPVTFTYTFDVARFVVAALDLDRWPETHELRIVGDELTFNEFVRLAEEIKGVKFDVAFDDVEKLKASQITELPGHKASYGQFPKEQLQWFFAIFELWMATGLGRVEREGSLNELFPEIKPLTAREMLEKYWKP</sequence>
<reference evidence="1 2" key="1">
    <citation type="journal article" date="2020" name="Phytopathology">
        <title>Genome Sequence Resources of Colletotrichum truncatum, C. plurivorum, C. musicola, and C. sojae: Four Species Pathogenic to Soybean (Glycine max).</title>
        <authorList>
            <person name="Rogerio F."/>
            <person name="Boufleur T.R."/>
            <person name="Ciampi-Guillardi M."/>
            <person name="Sukno S.A."/>
            <person name="Thon M.R."/>
            <person name="Massola Junior N.S."/>
            <person name="Baroncelli R."/>
        </authorList>
    </citation>
    <scope>NUCLEOTIDE SEQUENCE [LARGE SCALE GENOMIC DNA]</scope>
    <source>
        <strain evidence="1 2">CMES1059</strain>
    </source>
</reference>
<dbReference type="EMBL" id="VUJX02000004">
    <property type="protein sequence ID" value="KAL0937796.1"/>
    <property type="molecule type" value="Genomic_DNA"/>
</dbReference>
<comment type="caution">
    <text evidence="1">The sequence shown here is derived from an EMBL/GenBank/DDBJ whole genome shotgun (WGS) entry which is preliminary data.</text>
</comment>
<dbReference type="Proteomes" id="UP000805649">
    <property type="component" value="Unassembled WGS sequence"/>
</dbReference>
<gene>
    <name evidence="1" type="ORF">CTRU02_207527</name>
</gene>
<accession>A0ACC3Z121</accession>
<proteinExistence type="predicted"/>
<protein>
    <submittedName>
        <fullName evidence="1">NmrA-like family protein</fullName>
    </submittedName>
</protein>
<organism evidence="1 2">
    <name type="scientific">Colletotrichum truncatum</name>
    <name type="common">Anthracnose fungus</name>
    <name type="synonym">Colletotrichum capsici</name>
    <dbReference type="NCBI Taxonomy" id="5467"/>
    <lineage>
        <taxon>Eukaryota</taxon>
        <taxon>Fungi</taxon>
        <taxon>Dikarya</taxon>
        <taxon>Ascomycota</taxon>
        <taxon>Pezizomycotina</taxon>
        <taxon>Sordariomycetes</taxon>
        <taxon>Hypocreomycetidae</taxon>
        <taxon>Glomerellales</taxon>
        <taxon>Glomerellaceae</taxon>
        <taxon>Colletotrichum</taxon>
        <taxon>Colletotrichum truncatum species complex</taxon>
    </lineage>
</organism>
<evidence type="ECO:0000313" key="2">
    <source>
        <dbReference type="Proteomes" id="UP000805649"/>
    </source>
</evidence>